<dbReference type="Proteomes" id="UP001197093">
    <property type="component" value="Unassembled WGS sequence"/>
</dbReference>
<feature type="compositionally biased region" description="Acidic residues" evidence="1">
    <location>
        <begin position="236"/>
        <end position="250"/>
    </location>
</feature>
<organism evidence="2 3">
    <name type="scientific">Staphylotrichum longicolle</name>
    <dbReference type="NCBI Taxonomy" id="669026"/>
    <lineage>
        <taxon>Eukaryota</taxon>
        <taxon>Fungi</taxon>
        <taxon>Dikarya</taxon>
        <taxon>Ascomycota</taxon>
        <taxon>Pezizomycotina</taxon>
        <taxon>Sordariomycetes</taxon>
        <taxon>Sordariomycetidae</taxon>
        <taxon>Sordariales</taxon>
        <taxon>Chaetomiaceae</taxon>
        <taxon>Staphylotrichum</taxon>
    </lineage>
</organism>
<evidence type="ECO:0000256" key="1">
    <source>
        <dbReference type="SAM" id="MobiDB-lite"/>
    </source>
</evidence>
<evidence type="ECO:0000313" key="2">
    <source>
        <dbReference type="EMBL" id="KAG7290047.1"/>
    </source>
</evidence>
<name>A0AAD4F216_9PEZI</name>
<evidence type="ECO:0000313" key="3">
    <source>
        <dbReference type="Proteomes" id="UP001197093"/>
    </source>
</evidence>
<dbReference type="EMBL" id="JAHCVI010000001">
    <property type="protein sequence ID" value="KAG7290047.1"/>
    <property type="molecule type" value="Genomic_DNA"/>
</dbReference>
<gene>
    <name evidence="2" type="ORF">NEMBOFW57_000039</name>
</gene>
<dbReference type="AlphaFoldDB" id="A0AAD4F216"/>
<protein>
    <submittedName>
        <fullName evidence="2">Uncharacterized protein</fullName>
    </submittedName>
</protein>
<sequence>MSLGPRRERSHFDFEPFEMEMMPGQPSTTYNFTWSDSSSRAVGVLGKASVPIASGIPGLDATASIGALFGKKVANYSHFARLDYWMTFPSRLYVNDCLRRREVEDHIKRVSSIFGGWTMYMITGLAIARGCEIGPELSFETSNSSTMTGERATDFIWAIKLAKITKNGLQKDWTVESVTGRDGLLGKRATFSVDAGDQLFNPVPVLIHEGLDASEFDVSSVNFGKEEYYISLVDEKEEEEQPAQDGEEDPGLAASQCALAGQGGVPPEGFKEGGGMVLV</sequence>
<reference evidence="2" key="1">
    <citation type="submission" date="2023-02" db="EMBL/GenBank/DDBJ databases">
        <authorList>
            <person name="Palmer J.M."/>
        </authorList>
    </citation>
    <scope>NUCLEOTIDE SEQUENCE</scope>
    <source>
        <strain evidence="2">FW57</strain>
    </source>
</reference>
<accession>A0AAD4F216</accession>
<feature type="compositionally biased region" description="Gly residues" evidence="1">
    <location>
        <begin position="261"/>
        <end position="279"/>
    </location>
</feature>
<keyword evidence="3" id="KW-1185">Reference proteome</keyword>
<feature type="region of interest" description="Disordered" evidence="1">
    <location>
        <begin position="236"/>
        <end position="279"/>
    </location>
</feature>
<comment type="caution">
    <text evidence="2">The sequence shown here is derived from an EMBL/GenBank/DDBJ whole genome shotgun (WGS) entry which is preliminary data.</text>
</comment>
<proteinExistence type="predicted"/>